<dbReference type="EMBL" id="CAKKLH010000014">
    <property type="protein sequence ID" value="CAH0099200.1"/>
    <property type="molecule type" value="Genomic_DNA"/>
</dbReference>
<gene>
    <name evidence="4" type="ORF">DGAL_LOCUS1314</name>
</gene>
<evidence type="ECO:0000256" key="3">
    <source>
        <dbReference type="SAM" id="SignalP"/>
    </source>
</evidence>
<comment type="caution">
    <text evidence="4">The sequence shown here is derived from an EMBL/GenBank/DDBJ whole genome shotgun (WGS) entry which is preliminary data.</text>
</comment>
<name>A0A8J2RAZ2_9CRUS</name>
<dbReference type="PROSITE" id="PS50292">
    <property type="entry name" value="PEROXIDASE_3"/>
    <property type="match status" value="2"/>
</dbReference>
<evidence type="ECO:0000313" key="5">
    <source>
        <dbReference type="Proteomes" id="UP000789390"/>
    </source>
</evidence>
<dbReference type="OrthoDB" id="823504at2759"/>
<evidence type="ECO:0000313" key="4">
    <source>
        <dbReference type="EMBL" id="CAH0099200.1"/>
    </source>
</evidence>
<keyword evidence="1" id="KW-0560">Oxidoreductase</keyword>
<feature type="chain" id="PRO_5035294233" description="Peroxidase" evidence="3">
    <location>
        <begin position="23"/>
        <end position="1475"/>
    </location>
</feature>
<dbReference type="PRINTS" id="PR00457">
    <property type="entry name" value="ANPEROXIDASE"/>
</dbReference>
<dbReference type="GO" id="GO:0046872">
    <property type="term" value="F:metal ion binding"/>
    <property type="evidence" value="ECO:0007669"/>
    <property type="project" value="UniProtKB-KW"/>
</dbReference>
<sequence length="1475" mass="163170">MKSYYCFSLLFVLALAVATVKGSSLVKEERSSLDSSLQVPLKEVQTSAQDGQKQVQEMIELEKRLLSKGLTANKIKCPARRNVHKKRDGTNNQSRLQSIKALGVIEASKSLKKRLNLSDNEASQKLSELSLRNTVLEDTCIDPAPCANPASKYRSLDGSCNNLIHPSWGQQNTIFRRLLPAHYGNGIDSNRPASDGGELLNPRNISLGIIGDDGPETTDVTLIVMSFGQFITHDITFSEDFTFENGSNPICCDSQGQLLPPSDLHPQCLPIELFQGDPNNIASGSTCMSFTRSKVGLDLSCTFGQAEQLNSNTHYLDGSQIYGSSDKSSSDLRTMVDGLLKTTNVNGRQLFPIAPGCENLINHEMAVCFQAGDGRVEENPQLTAIHLLFLREHNRIAKELKGINPQWDDEILFQESRRIVIGQLQHITYNEYLPTLLGSQGIADNGLTLPSAGYGAGYDENVDPSISNDFAAAAFRVTHSSIQGFLNLYDAADQEDLDRSFSLSQYFFDASHLMDDSNFFDSTLRGLTKQSPETIDRLYTDEVADKLYIGSQKSGGDLIAITIQRGREHGIPGYNQFREFCGIPKAQSFDELIAEFDQEDIDLLQSVYKSVDDIDLYIGCLFEKRLDSVSGPLMGPTALCITANQFQKTKNGDRFFYDIGNQPNSFTPDQLTQIRQSSLARLICDNNDGSVTNMQPLAMKSPAGTWYALQGTAEMVNGCGYLHVDNSLPLVCSFLSDLQFFDSYVVAKGFTSSLESHHSYHDITDVQLKELRQRAAKDGLEEVQEMIELEKRLLSKGLTANRIRCPAHRNVHKKPVGTINQSRLQSIKALGVIEASKSLKKRLNLSDNEASQKLSELSLRNTVLEDTCIDPAPCANPASKYRSLDGSCNNLIHPSWGQQNTIFRRLLPAHYGNGIDSNRPASDGGELLNPRNISLGIIGDDGPNSTDVTLAMVAFGQFITHDITFSEEFSFENGASPACCDSQGQLTPTNDMHPQCLPIQMYQGDPNNIASGSTCMSFTRSKVGLDLSCTFGPAEQLNSNTHYLDGSLIYGSDDKSLSDLRTMVDGLLKTTNVNGRQLFPIAPGCENLINHEMAVCFQAGDGRVEENPQLTAMHLLFLREHNRIAKELKGINPQWNDEILFQESRRIVIAQLQHITYNEYLPTLLGSQGIADNGLTLPSAGYGAGYDENVDPSILNDFTAAAFRVAHSSIQGVINLFDAADQEEKEKSFTLSRYYFDGSRLIDDSNFLDSALRGLTKQSPETIDRFYTDEIADKLYIGKQKSGGDLVAITIQRSREHGIPGYNEFREFCGLKKAQSFDELTTEFDQKDVDLLRKVYKSVDDIDLYIGCLFEKHLGSESGALMGPTALCITANQFQRTKNGDRFFYDIGNQPNSFTPDQLTQIRQSSLARLICDNNDGSVTNMQPLAMKSPAGITNTRIPCNTLPSMDFTPWKENTLPRDFSDVHLTPADTFLFTP</sequence>
<dbReference type="PANTHER" id="PTHR11475:SF114">
    <property type="entry name" value="PEROXIDASE-LIKE PROTEIN"/>
    <property type="match status" value="1"/>
</dbReference>
<organism evidence="4 5">
    <name type="scientific">Daphnia galeata</name>
    <dbReference type="NCBI Taxonomy" id="27404"/>
    <lineage>
        <taxon>Eukaryota</taxon>
        <taxon>Metazoa</taxon>
        <taxon>Ecdysozoa</taxon>
        <taxon>Arthropoda</taxon>
        <taxon>Crustacea</taxon>
        <taxon>Branchiopoda</taxon>
        <taxon>Diplostraca</taxon>
        <taxon>Cladocera</taxon>
        <taxon>Anomopoda</taxon>
        <taxon>Daphniidae</taxon>
        <taxon>Daphnia</taxon>
    </lineage>
</organism>
<keyword evidence="5" id="KW-1185">Reference proteome</keyword>
<keyword evidence="2" id="KW-0349">Heme</keyword>
<dbReference type="FunFam" id="1.10.640.10:FF:000014">
    <property type="entry name" value="Uncharacterized protein"/>
    <property type="match status" value="2"/>
</dbReference>
<reference evidence="4" key="1">
    <citation type="submission" date="2021-11" db="EMBL/GenBank/DDBJ databases">
        <authorList>
            <person name="Schell T."/>
        </authorList>
    </citation>
    <scope>NUCLEOTIDE SEQUENCE</scope>
    <source>
        <strain evidence="4">M5</strain>
    </source>
</reference>
<keyword evidence="2" id="KW-0408">Iron</keyword>
<dbReference type="InterPro" id="IPR019791">
    <property type="entry name" value="Haem_peroxidase_animal"/>
</dbReference>
<evidence type="ECO:0000256" key="2">
    <source>
        <dbReference type="PIRSR" id="PIRSR619791-2"/>
    </source>
</evidence>
<dbReference type="Gene3D" id="1.10.640.10">
    <property type="entry name" value="Haem peroxidase domain superfamily, animal type"/>
    <property type="match status" value="2"/>
</dbReference>
<keyword evidence="3" id="KW-0732">Signal</keyword>
<keyword evidence="1" id="KW-0575">Peroxidase</keyword>
<dbReference type="InterPro" id="IPR010255">
    <property type="entry name" value="Haem_peroxidase_sf"/>
</dbReference>
<evidence type="ECO:0008006" key="6">
    <source>
        <dbReference type="Google" id="ProtNLM"/>
    </source>
</evidence>
<accession>A0A8J2RAZ2</accession>
<feature type="binding site" description="axial binding residue" evidence="2">
    <location>
        <position position="1207"/>
    </location>
    <ligand>
        <name>heme b</name>
        <dbReference type="ChEBI" id="CHEBI:60344"/>
    </ligand>
    <ligandPart>
        <name>Fe</name>
        <dbReference type="ChEBI" id="CHEBI:18248"/>
    </ligandPart>
</feature>
<dbReference type="GO" id="GO:0020037">
    <property type="term" value="F:heme binding"/>
    <property type="evidence" value="ECO:0007669"/>
    <property type="project" value="InterPro"/>
</dbReference>
<dbReference type="GO" id="GO:0004601">
    <property type="term" value="F:peroxidase activity"/>
    <property type="evidence" value="ECO:0007669"/>
    <property type="project" value="UniProtKB-KW"/>
</dbReference>
<dbReference type="SUPFAM" id="SSF48113">
    <property type="entry name" value="Heme-dependent peroxidases"/>
    <property type="match status" value="2"/>
</dbReference>
<dbReference type="Proteomes" id="UP000789390">
    <property type="component" value="Unassembled WGS sequence"/>
</dbReference>
<proteinExistence type="predicted"/>
<feature type="signal peptide" evidence="3">
    <location>
        <begin position="1"/>
        <end position="22"/>
    </location>
</feature>
<dbReference type="PANTHER" id="PTHR11475">
    <property type="entry name" value="OXIDASE/PEROXIDASE"/>
    <property type="match status" value="1"/>
</dbReference>
<dbReference type="CDD" id="cd09823">
    <property type="entry name" value="peroxinectin_like"/>
    <property type="match status" value="2"/>
</dbReference>
<dbReference type="InterPro" id="IPR037120">
    <property type="entry name" value="Haem_peroxidase_sf_animal"/>
</dbReference>
<evidence type="ECO:0000256" key="1">
    <source>
        <dbReference type="ARBA" id="ARBA00022559"/>
    </source>
</evidence>
<dbReference type="Pfam" id="PF03098">
    <property type="entry name" value="An_peroxidase"/>
    <property type="match status" value="2"/>
</dbReference>
<dbReference type="GO" id="GO:0006979">
    <property type="term" value="P:response to oxidative stress"/>
    <property type="evidence" value="ECO:0007669"/>
    <property type="project" value="InterPro"/>
</dbReference>
<protein>
    <recommendedName>
        <fullName evidence="6">Peroxidase</fullName>
    </recommendedName>
</protein>
<keyword evidence="2" id="KW-0479">Metal-binding</keyword>